<dbReference type="AlphaFoldDB" id="A0A7X6K6Z1"/>
<proteinExistence type="predicted"/>
<dbReference type="EMBL" id="JAAZSQ010000018">
    <property type="protein sequence ID" value="NKX55988.1"/>
    <property type="molecule type" value="Genomic_DNA"/>
</dbReference>
<accession>A0A7X6K6Z1</accession>
<evidence type="ECO:0000313" key="2">
    <source>
        <dbReference type="EMBL" id="NKX55988.1"/>
    </source>
</evidence>
<sequence length="135" mass="14558">MAIELRSIPNDDLISRAEEIAGLQVNTDFADIRGRMVSGKFISAKALDRGLIGVKLERWLDGRHVMDSHRPGRTGPAGPPLAHHGPRPRRSPAAGRGSLAADSEGPDGTISAPRPALLPWLTSCPWLRTSRPSSR</sequence>
<evidence type="ECO:0000313" key="3">
    <source>
        <dbReference type="Proteomes" id="UP000544090"/>
    </source>
</evidence>
<dbReference type="RefSeq" id="WP_168487917.1">
    <property type="nucleotide sequence ID" value="NZ_JAAZSQ010000018.1"/>
</dbReference>
<gene>
    <name evidence="2" type="ORF">HGG74_15875</name>
</gene>
<comment type="caution">
    <text evidence="2">The sequence shown here is derived from an EMBL/GenBank/DDBJ whole genome shotgun (WGS) entry which is preliminary data.</text>
</comment>
<dbReference type="Proteomes" id="UP000544090">
    <property type="component" value="Unassembled WGS sequence"/>
</dbReference>
<keyword evidence="3" id="KW-1185">Reference proteome</keyword>
<name>A0A7X6K6Z1_9MICC</name>
<protein>
    <submittedName>
        <fullName evidence="2">Uncharacterized protein</fullName>
    </submittedName>
</protein>
<organism evidence="2 3">
    <name type="scientific">Arthrobacter mobilis</name>
    <dbReference type="NCBI Taxonomy" id="2724944"/>
    <lineage>
        <taxon>Bacteria</taxon>
        <taxon>Bacillati</taxon>
        <taxon>Actinomycetota</taxon>
        <taxon>Actinomycetes</taxon>
        <taxon>Micrococcales</taxon>
        <taxon>Micrococcaceae</taxon>
        <taxon>Arthrobacter</taxon>
    </lineage>
</organism>
<feature type="region of interest" description="Disordered" evidence="1">
    <location>
        <begin position="63"/>
        <end position="116"/>
    </location>
</feature>
<evidence type="ECO:0000256" key="1">
    <source>
        <dbReference type="SAM" id="MobiDB-lite"/>
    </source>
</evidence>
<reference evidence="2 3" key="1">
    <citation type="submission" date="2020-04" db="EMBL/GenBank/DDBJ databases">
        <title>Arthrobacter sp. nov.</title>
        <authorList>
            <person name="Liu S."/>
        </authorList>
    </citation>
    <scope>NUCLEOTIDE SEQUENCE [LARGE SCALE GENOMIC DNA]</scope>
    <source>
        <strain evidence="2 3">E918</strain>
    </source>
</reference>